<sequence>MPLFETMTADQVIIALLATVALREAMLLLLPDSIAGPRGWLVRTGSER</sequence>
<reference evidence="2" key="1">
    <citation type="journal article" date="2019" name="Int. J. Syst. Evol. Microbiol.">
        <title>The Global Catalogue of Microorganisms (GCM) 10K type strain sequencing project: providing services to taxonomists for standard genome sequencing and annotation.</title>
        <authorList>
            <consortium name="The Broad Institute Genomics Platform"/>
            <consortium name="The Broad Institute Genome Sequencing Center for Infectious Disease"/>
            <person name="Wu L."/>
            <person name="Ma J."/>
        </authorList>
    </citation>
    <scope>NUCLEOTIDE SEQUENCE [LARGE SCALE GENOMIC DNA]</scope>
    <source>
        <strain evidence="2">CGMCC 1.12922</strain>
    </source>
</reference>
<protein>
    <submittedName>
        <fullName evidence="1">Uncharacterized protein</fullName>
    </submittedName>
</protein>
<gene>
    <name evidence="1" type="ORF">GCM10011358_33920</name>
</gene>
<proteinExistence type="predicted"/>
<dbReference type="RefSeq" id="WP_188530123.1">
    <property type="nucleotide sequence ID" value="NZ_BMGI01000006.1"/>
</dbReference>
<name>A0ABQ1QUU3_9RHOB</name>
<keyword evidence="2" id="KW-1185">Reference proteome</keyword>
<comment type="caution">
    <text evidence="1">The sequence shown here is derived from an EMBL/GenBank/DDBJ whole genome shotgun (WGS) entry which is preliminary data.</text>
</comment>
<dbReference type="Proteomes" id="UP000617355">
    <property type="component" value="Unassembled WGS sequence"/>
</dbReference>
<dbReference type="EMBL" id="BMGI01000006">
    <property type="protein sequence ID" value="GGD47312.1"/>
    <property type="molecule type" value="Genomic_DNA"/>
</dbReference>
<organism evidence="1 2">
    <name type="scientific">Sinisalibacter lacisalsi</name>
    <dbReference type="NCBI Taxonomy" id="1526570"/>
    <lineage>
        <taxon>Bacteria</taxon>
        <taxon>Pseudomonadati</taxon>
        <taxon>Pseudomonadota</taxon>
        <taxon>Alphaproteobacteria</taxon>
        <taxon>Rhodobacterales</taxon>
        <taxon>Roseobacteraceae</taxon>
        <taxon>Sinisalibacter</taxon>
    </lineage>
</organism>
<evidence type="ECO:0000313" key="1">
    <source>
        <dbReference type="EMBL" id="GGD47312.1"/>
    </source>
</evidence>
<evidence type="ECO:0000313" key="2">
    <source>
        <dbReference type="Proteomes" id="UP000617355"/>
    </source>
</evidence>
<accession>A0ABQ1QUU3</accession>